<dbReference type="EMBL" id="BX284601">
    <property type="protein sequence ID" value="CTQ86412.1"/>
    <property type="molecule type" value="Genomic_DNA"/>
</dbReference>
<dbReference type="SUPFAM" id="SSF47587">
    <property type="entry name" value="Domain of poly(ADP-ribose) polymerase"/>
    <property type="match status" value="1"/>
</dbReference>
<evidence type="ECO:0000256" key="9">
    <source>
        <dbReference type="ARBA" id="ARBA00022833"/>
    </source>
</evidence>
<keyword evidence="10 15" id="KW-0520">NAD</keyword>
<keyword evidence="12" id="KW-0539">Nucleus</keyword>
<keyword evidence="2 15" id="KW-0328">Glycosyltransferase</keyword>
<keyword evidence="8" id="KW-0863">Zinc-finger</keyword>
<proteinExistence type="evidence at protein level"/>
<comment type="subcellular location">
    <subcellularLocation>
        <location evidence="1">Nucleus</location>
    </subcellularLocation>
</comment>
<evidence type="ECO:0000313" key="19">
    <source>
        <dbReference type="Proteomes" id="UP000001940"/>
    </source>
</evidence>
<dbReference type="GO" id="GO:0008270">
    <property type="term" value="F:zinc ion binding"/>
    <property type="evidence" value="ECO:0007669"/>
    <property type="project" value="UniProtKB-KW"/>
</dbReference>
<evidence type="ECO:0000256" key="5">
    <source>
        <dbReference type="ARBA" id="ARBA00022723"/>
    </source>
</evidence>
<evidence type="ECO:0000256" key="11">
    <source>
        <dbReference type="ARBA" id="ARBA00023125"/>
    </source>
</evidence>
<dbReference type="SMR" id="A0A0K3ARD5"/>
<evidence type="ECO:0000256" key="3">
    <source>
        <dbReference type="ARBA" id="ARBA00022679"/>
    </source>
</evidence>
<dbReference type="CTD" id="266823"/>
<dbReference type="AGR" id="WB:WBGene00004049"/>
<comment type="catalytic activity">
    <reaction evidence="14">
        <text>NAD(+) + (ADP-D-ribosyl)n-acceptor = nicotinamide + (ADP-D-ribosyl)n+1-acceptor + H(+).</text>
        <dbReference type="EC" id="2.4.2.30"/>
    </reaction>
</comment>
<evidence type="ECO:0000256" key="8">
    <source>
        <dbReference type="ARBA" id="ARBA00022771"/>
    </source>
</evidence>
<dbReference type="GO" id="GO:0003950">
    <property type="term" value="F:NAD+ poly-ADP-ribosyltransferase activity"/>
    <property type="evidence" value="ECO:0007669"/>
    <property type="project" value="UniProtKB-UniRule"/>
</dbReference>
<evidence type="ECO:0000313" key="20">
    <source>
        <dbReference type="WormBase" id="Y71F9AL.18d"/>
    </source>
</evidence>
<evidence type="ECO:0000256" key="6">
    <source>
        <dbReference type="ARBA" id="ARBA00022737"/>
    </source>
</evidence>
<evidence type="ECO:0000256" key="4">
    <source>
        <dbReference type="ARBA" id="ARBA00022695"/>
    </source>
</evidence>
<dbReference type="PANTHER" id="PTHR10459:SF60">
    <property type="entry name" value="POLY [ADP-RIBOSE] POLYMERASE 2"/>
    <property type="match status" value="1"/>
</dbReference>
<dbReference type="PROSITE" id="PS51059">
    <property type="entry name" value="PARP_CATALYTIC"/>
    <property type="match status" value="1"/>
</dbReference>
<evidence type="ECO:0000256" key="13">
    <source>
        <dbReference type="ARBA" id="ARBA00024347"/>
    </source>
</evidence>
<evidence type="ECO:0000256" key="2">
    <source>
        <dbReference type="ARBA" id="ARBA00022676"/>
    </source>
</evidence>
<keyword evidence="6" id="KW-0677">Repeat</keyword>
<dbReference type="AlphaFoldDB" id="A0A0K3ARD5"/>
<gene>
    <name evidence="18 20" type="primary">parp-1</name>
    <name evidence="18" type="ORF">CELE_Y71F9AL.18</name>
    <name evidence="20" type="ORF">Y71F9AL.18</name>
</gene>
<reference evidence="18 19" key="1">
    <citation type="journal article" date="1998" name="Science">
        <title>Genome sequence of the nematode C. elegans: a platform for investigating biology.</title>
        <authorList>
            <consortium name="The C. elegans sequencing consortium"/>
            <person name="Sulson J.E."/>
            <person name="Waterston R."/>
        </authorList>
    </citation>
    <scope>NUCLEOTIDE SEQUENCE [LARGE SCALE GENOMIC DNA]</scope>
    <source>
        <strain evidence="18 19">Bristol N2</strain>
    </source>
</reference>
<dbReference type="Bgee" id="WBGene00004049">
    <property type="expression patterns" value="Expressed in adult organism and 3 other cell types or tissues"/>
</dbReference>
<keyword evidence="9" id="KW-0862">Zinc</keyword>
<dbReference type="Gene3D" id="1.20.142.10">
    <property type="entry name" value="Poly(ADP-ribose) polymerase, regulatory domain"/>
    <property type="match status" value="1"/>
</dbReference>
<evidence type="ECO:0000256" key="12">
    <source>
        <dbReference type="ARBA" id="ARBA00023242"/>
    </source>
</evidence>
<dbReference type="InterPro" id="IPR036616">
    <property type="entry name" value="Poly(ADP-ribose)pol_reg_dom_sf"/>
</dbReference>
<dbReference type="ExpressionAtlas" id="A0A0K3ARD5">
    <property type="expression patterns" value="baseline"/>
</dbReference>
<dbReference type="PANTHER" id="PTHR10459">
    <property type="entry name" value="DNA LIGASE"/>
    <property type="match status" value="1"/>
</dbReference>
<evidence type="ECO:0000256" key="14">
    <source>
        <dbReference type="ARBA" id="ARBA00033987"/>
    </source>
</evidence>
<dbReference type="OrthoDB" id="429950at2759"/>
<keyword evidence="5" id="KW-0479">Metal-binding</keyword>
<organism evidence="18 19">
    <name type="scientific">Caenorhabditis elegans</name>
    <dbReference type="NCBI Taxonomy" id="6239"/>
    <lineage>
        <taxon>Eukaryota</taxon>
        <taxon>Metazoa</taxon>
        <taxon>Ecdysozoa</taxon>
        <taxon>Nematoda</taxon>
        <taxon>Chromadorea</taxon>
        <taxon>Rhabditida</taxon>
        <taxon>Rhabditina</taxon>
        <taxon>Rhabditomorpha</taxon>
        <taxon>Rhabditoidea</taxon>
        <taxon>Rhabditidae</taxon>
        <taxon>Peloderinae</taxon>
        <taxon>Caenorhabditis</taxon>
    </lineage>
</organism>
<dbReference type="PROSITE" id="PS51060">
    <property type="entry name" value="PARP_ALPHA_HD"/>
    <property type="match status" value="1"/>
</dbReference>
<feature type="domain" description="PARP alpha-helical" evidence="17">
    <location>
        <begin position="1"/>
        <end position="107"/>
    </location>
</feature>
<evidence type="ECO:0000259" key="17">
    <source>
        <dbReference type="PROSITE" id="PS51060"/>
    </source>
</evidence>
<dbReference type="FunFam" id="1.20.142.10:FF:000002">
    <property type="entry name" value="Poly [ADP-ribose] polymerase"/>
    <property type="match status" value="1"/>
</dbReference>
<dbReference type="GO" id="GO:0003677">
    <property type="term" value="F:DNA binding"/>
    <property type="evidence" value="ECO:0007669"/>
    <property type="project" value="UniProtKB-KW"/>
</dbReference>
<evidence type="ECO:0000259" key="16">
    <source>
        <dbReference type="PROSITE" id="PS51059"/>
    </source>
</evidence>
<sequence length="348" mass="39650">MSIFDVENMKSALKSFEMDVNKMPLGRLSHNQINLAFEVLNDISDLLVKLPIDASRILDFSNKFYTIIPHNFGMRVPEPIDSFHKIKEKNNMLNALLDIKFAYDQISGGDVPASTSLGIDPVDINYQKLKCIMEPLQQGCDDWNMIHQYLKNTHGATHDLKVELIDILKLNRDNESSKFKRHIGNRRLLWHGSGKMNFAGILGQGLRIAPPEAPVSGYMFGKGVYFADMFSKSFFYCRANAKEEAYLLLCDVALGNVQQLMASKNVSRQTLPAGFQSVQGLGRQCPREIGSYNHPDGYTIPLGLTYMQLQGKQDVDYHLLYNEFIVYDVDQIQLKYLVRVKMHHARHL</sequence>
<keyword evidence="19" id="KW-1185">Reference proteome</keyword>
<keyword evidence="3 15" id="KW-0808">Transferase</keyword>
<keyword evidence="7" id="KW-0013">ADP-ribosylation</keyword>
<evidence type="ECO:0000313" key="18">
    <source>
        <dbReference type="EMBL" id="CTQ86412.1"/>
    </source>
</evidence>
<keyword evidence="11" id="KW-0238">DNA-binding</keyword>
<evidence type="ECO:0000256" key="7">
    <source>
        <dbReference type="ARBA" id="ARBA00022765"/>
    </source>
</evidence>
<keyword evidence="4" id="KW-0548">Nucleotidyltransferase</keyword>
<dbReference type="RefSeq" id="NP_001300473.1">
    <property type="nucleotide sequence ID" value="NM_001313544.3"/>
</dbReference>
<evidence type="ECO:0000256" key="10">
    <source>
        <dbReference type="ARBA" id="ARBA00023027"/>
    </source>
</evidence>
<dbReference type="GO" id="GO:0005634">
    <property type="term" value="C:nucleus"/>
    <property type="evidence" value="ECO:0007669"/>
    <property type="project" value="UniProtKB-SubCell"/>
</dbReference>
<dbReference type="InterPro" id="IPR004102">
    <property type="entry name" value="Poly(ADP-ribose)pol_reg_dom"/>
</dbReference>
<protein>
    <recommendedName>
        <fullName evidence="15">Poly [ADP-ribose] polymerase</fullName>
        <shortName evidence="15">PARP</shortName>
        <ecNumber evidence="15">2.4.2.-</ecNumber>
    </recommendedName>
</protein>
<dbReference type="InterPro" id="IPR050800">
    <property type="entry name" value="ARTD/PARP"/>
</dbReference>
<dbReference type="InterPro" id="IPR012317">
    <property type="entry name" value="Poly(ADP-ribose)pol_cat_dom"/>
</dbReference>
<dbReference type="FunFam" id="3.90.228.10:FF:000029">
    <property type="entry name" value="Poly [ADP-ribose] polymerase"/>
    <property type="match status" value="1"/>
</dbReference>
<dbReference type="SUPFAM" id="SSF56399">
    <property type="entry name" value="ADP-ribosylation"/>
    <property type="match status" value="1"/>
</dbReference>
<dbReference type="EC" id="2.4.2.-" evidence="15"/>
<dbReference type="GO" id="GO:0016779">
    <property type="term" value="F:nucleotidyltransferase activity"/>
    <property type="evidence" value="ECO:0007669"/>
    <property type="project" value="UniProtKB-KW"/>
</dbReference>
<keyword evidence="21" id="KW-1267">Proteomics identification</keyword>
<dbReference type="GeneID" id="266823"/>
<evidence type="ECO:0000256" key="15">
    <source>
        <dbReference type="RuleBase" id="RU362114"/>
    </source>
</evidence>
<feature type="domain" description="PARP catalytic" evidence="16">
    <location>
        <begin position="120"/>
        <end position="348"/>
    </location>
</feature>
<dbReference type="Proteomes" id="UP000001940">
    <property type="component" value="Chromosome I"/>
</dbReference>
<dbReference type="WormBase" id="Y71F9AL.18d">
    <property type="protein sequence ID" value="CE50385"/>
    <property type="gene ID" value="WBGene00004049"/>
    <property type="gene designation" value="parp-1"/>
</dbReference>
<dbReference type="PeptideAtlas" id="A0A0K3ARD5"/>
<name>A0A0K3ARD5_CAEEL</name>
<evidence type="ECO:0007829" key="21">
    <source>
        <dbReference type="PeptideAtlas" id="A0A0K3ARD5"/>
    </source>
</evidence>
<dbReference type="Gene3D" id="3.90.228.10">
    <property type="match status" value="1"/>
</dbReference>
<evidence type="ECO:0000256" key="1">
    <source>
        <dbReference type="ARBA" id="ARBA00004123"/>
    </source>
</evidence>
<dbReference type="Pfam" id="PF00644">
    <property type="entry name" value="PARP"/>
    <property type="match status" value="1"/>
</dbReference>
<comment type="similarity">
    <text evidence="13">Belongs to the ARTD/PARP family.</text>
</comment>
<dbReference type="Pfam" id="PF02877">
    <property type="entry name" value="PARP_reg"/>
    <property type="match status" value="1"/>
</dbReference>
<dbReference type="CDD" id="cd01437">
    <property type="entry name" value="parp_like"/>
    <property type="match status" value="1"/>
</dbReference>
<accession>A0A0K3ARD5</accession>